<accession>A0A6C0KBF4</accession>
<reference evidence="2" key="1">
    <citation type="journal article" date="2020" name="Nature">
        <title>Giant virus diversity and host interactions through global metagenomics.</title>
        <authorList>
            <person name="Schulz F."/>
            <person name="Roux S."/>
            <person name="Paez-Espino D."/>
            <person name="Jungbluth S."/>
            <person name="Walsh D.A."/>
            <person name="Denef V.J."/>
            <person name="McMahon K.D."/>
            <person name="Konstantinidis K.T."/>
            <person name="Eloe-Fadrosh E.A."/>
            <person name="Kyrpides N.C."/>
            <person name="Woyke T."/>
        </authorList>
    </citation>
    <scope>NUCLEOTIDE SEQUENCE</scope>
    <source>
        <strain evidence="2">GVMAG-S-1103017-68</strain>
    </source>
</reference>
<dbReference type="EMBL" id="MN740855">
    <property type="protein sequence ID" value="QHU15345.1"/>
    <property type="molecule type" value="Genomic_DNA"/>
</dbReference>
<feature type="compositionally biased region" description="Low complexity" evidence="1">
    <location>
        <begin position="109"/>
        <end position="118"/>
    </location>
</feature>
<evidence type="ECO:0000256" key="1">
    <source>
        <dbReference type="SAM" id="MobiDB-lite"/>
    </source>
</evidence>
<feature type="compositionally biased region" description="Polar residues" evidence="1">
    <location>
        <begin position="91"/>
        <end position="101"/>
    </location>
</feature>
<protein>
    <submittedName>
        <fullName evidence="2">Uncharacterized protein</fullName>
    </submittedName>
</protein>
<proteinExistence type="predicted"/>
<evidence type="ECO:0000313" key="2">
    <source>
        <dbReference type="EMBL" id="QHU15345.1"/>
    </source>
</evidence>
<organism evidence="2">
    <name type="scientific">viral metagenome</name>
    <dbReference type="NCBI Taxonomy" id="1070528"/>
    <lineage>
        <taxon>unclassified sequences</taxon>
        <taxon>metagenomes</taxon>
        <taxon>organismal metagenomes</taxon>
    </lineage>
</organism>
<feature type="region of interest" description="Disordered" evidence="1">
    <location>
        <begin position="87"/>
        <end position="118"/>
    </location>
</feature>
<dbReference type="AlphaFoldDB" id="A0A6C0KBF4"/>
<sequence>MDFRQQKNKCDAERVARQMTSQGQYWLSQQAAVYLKTGAFDRALVPDSRLLFATKRLRKQMADRGHAHNDEVLAAAVLSTVIALPAKKSAPTGNGQRSTGAENDWGSLRRVSSSVRGA</sequence>
<name>A0A6C0KBF4_9ZZZZ</name>